<dbReference type="Proteomes" id="UP000694558">
    <property type="component" value="Chromosome 7"/>
</dbReference>
<dbReference type="InterPro" id="IPR045804">
    <property type="entry name" value="DUF5920"/>
</dbReference>
<accession>A0A8D3AEY2</accession>
<dbReference type="InterPro" id="IPR037214">
    <property type="entry name" value="TROVE_dom_sf"/>
</dbReference>
<reference evidence="4" key="2">
    <citation type="submission" date="2025-08" db="UniProtKB">
        <authorList>
            <consortium name="Ensembl"/>
        </authorList>
    </citation>
    <scope>IDENTIFICATION</scope>
</reference>
<dbReference type="InterPro" id="IPR052652">
    <property type="entry name" value="Telomerase_Complex_Comp"/>
</dbReference>
<evidence type="ECO:0000256" key="2">
    <source>
        <dbReference type="SAM" id="SignalP"/>
    </source>
</evidence>
<dbReference type="SUPFAM" id="SSF140864">
    <property type="entry name" value="TROVE domain-like"/>
    <property type="match status" value="1"/>
</dbReference>
<evidence type="ECO:0000313" key="4">
    <source>
        <dbReference type="Ensembl" id="ENSSMAP00000017200.2"/>
    </source>
</evidence>
<evidence type="ECO:0000256" key="1">
    <source>
        <dbReference type="SAM" id="MobiDB-lite"/>
    </source>
</evidence>
<dbReference type="Pfam" id="PF13271">
    <property type="entry name" value="DUF4062"/>
    <property type="match status" value="1"/>
</dbReference>
<dbReference type="Ensembl" id="ENSSMAT00000017411.2">
    <property type="protein sequence ID" value="ENSSMAP00000017200.2"/>
    <property type="gene ID" value="ENSSMAG00000010523.2"/>
</dbReference>
<dbReference type="PANTHER" id="PTHR44791:SF1">
    <property type="entry name" value="TELOMERASE PROTEIN COMPONENT 1"/>
    <property type="match status" value="1"/>
</dbReference>
<dbReference type="GO" id="GO:0070034">
    <property type="term" value="F:telomerase RNA binding"/>
    <property type="evidence" value="ECO:0007669"/>
    <property type="project" value="TreeGrafter"/>
</dbReference>
<dbReference type="GO" id="GO:0003720">
    <property type="term" value="F:telomerase activity"/>
    <property type="evidence" value="ECO:0007669"/>
    <property type="project" value="TreeGrafter"/>
</dbReference>
<keyword evidence="2" id="KW-0732">Signal</keyword>
<dbReference type="InterPro" id="IPR008858">
    <property type="entry name" value="TROVE_dom"/>
</dbReference>
<reference evidence="4" key="1">
    <citation type="submission" date="2023-05" db="EMBL/GenBank/DDBJ databases">
        <title>High-quality long-read genome of Scophthalmus maximus.</title>
        <authorList>
            <person name="Lien S."/>
            <person name="Martinez P."/>
        </authorList>
    </citation>
    <scope>NUCLEOTIDE SEQUENCE [LARGE SCALE GENOMIC DNA]</scope>
</reference>
<feature type="chain" id="PRO_5034164739" description="TROVE domain-containing protein" evidence="2">
    <location>
        <begin position="24"/>
        <end position="1031"/>
    </location>
</feature>
<sequence>MCIENTHFFVFLPQYLLLNEVCCSLVSKSTAPGQKEWDSEDGVWTRIINLAKDISVHDPEFLLKVAVYARQELNIRITSNFLLALAANQPSTKPHVRRYFCAAVQLPSDWLEVVRIYSACFSHSLPMCLKKAMADKFKQFTEYQLAKYNTRKHRCKHSRKGLKMNVSSPSLHGFCRGGDDFELVCVCLQLQVEGSKVVVDKKQNEFSMKKMIKRLHIKEPAEHVMAILGKKYPADLKAFTHSGIKGAWDRERSGQRMKLKEPETWERLLSREGNKAATWEKLIDNKSLPFMATLRNLRNMITQGISEAHHKKILGRLTNKNAVIQSRQFPFRFLAAYKVIMELQTLGETRQHIPHSSKSLIYVKVCMYIYICVYSCNTPSFCVCPSSQRHYTEALLLRYRKALETAVQISCRYNVPPLPGRTAVLLFTDMHDNRTWDQKRDFCLPPDPDKKDEEEEEEEEEAPRRSRRRKKKNDDDDKLAPSVGIDNIIVLSDYCRSNNDFAISNYRKEVNNKALVVQILLQGTSLTLSVNFVIRFVAERGSSRLMDHVEHLDKLYNVPPPQGAKEPQTTDSPLPKKFPSLLQHQLPSSGSRWRGVRVFVSSTFRDMHAERDILVRSVFPELRRRAAAHCLYLQEVELRWGVTEEESGRATELCLSEVCRSQMMVGILGERYGLVPPIPVLPDLPQYSWTFYCELTTFCGVFNSNIVLEIHLMIQFFLLWCLRSVPVAWRSDFVPESKEAESKMASLKSGIRASDVKVTENYTCEWGGVVEGKPYLKDLEDFGKAVLEDLWVAVVKQFLEVNVLVHHVAFALIMFLFDYFFFSYPRDLLSEFHSMLSEVKQKKPLVLIVDGVEVVEDGGGQLNSDWIPQQLPQRVCLVVSITSKAALLQTLAKKRSAVLFTLGQLTTPDRKEIVQKGLDSFGKKLSDAAFNNQVLLLMSASPLYLHLACEDLRNFLKESLQDLPQSLSQLVQHSLDRLCSQHRGMPGLRWTLAALTVSPTGKMRRGDEVYFAIAACCVVNSAIWGSNRMKG</sequence>
<evidence type="ECO:0000313" key="5">
    <source>
        <dbReference type="Proteomes" id="UP000694558"/>
    </source>
</evidence>
<dbReference type="GO" id="GO:0000722">
    <property type="term" value="P:telomere maintenance via recombination"/>
    <property type="evidence" value="ECO:0007669"/>
    <property type="project" value="TreeGrafter"/>
</dbReference>
<dbReference type="PANTHER" id="PTHR44791">
    <property type="entry name" value="TELOMERASE PROTEIN COMPONENT 1 TEP1"/>
    <property type="match status" value="1"/>
</dbReference>
<dbReference type="GO" id="GO:0005697">
    <property type="term" value="C:telomerase holoenzyme complex"/>
    <property type="evidence" value="ECO:0007669"/>
    <property type="project" value="TreeGrafter"/>
</dbReference>
<feature type="signal peptide" evidence="2">
    <location>
        <begin position="1"/>
        <end position="23"/>
    </location>
</feature>
<evidence type="ECO:0000259" key="3">
    <source>
        <dbReference type="PROSITE" id="PS50988"/>
    </source>
</evidence>
<dbReference type="AlphaFoldDB" id="A0A8D3AEY2"/>
<dbReference type="GeneTree" id="ENSGT00940000167043"/>
<feature type="compositionally biased region" description="Acidic residues" evidence="1">
    <location>
        <begin position="452"/>
        <end position="461"/>
    </location>
</feature>
<dbReference type="Pfam" id="PF19334">
    <property type="entry name" value="DUF5920"/>
    <property type="match status" value="1"/>
</dbReference>
<name>A0A8D3AEY2_SCOMX</name>
<feature type="region of interest" description="Disordered" evidence="1">
    <location>
        <begin position="438"/>
        <end position="478"/>
    </location>
</feature>
<feature type="domain" description="TROVE" evidence="3">
    <location>
        <begin position="1"/>
        <end position="420"/>
    </location>
</feature>
<protein>
    <recommendedName>
        <fullName evidence="3">TROVE domain-containing protein</fullName>
    </recommendedName>
</protein>
<dbReference type="InterPro" id="IPR025139">
    <property type="entry name" value="DUF4062"/>
</dbReference>
<dbReference type="PROSITE" id="PS50988">
    <property type="entry name" value="TROVE"/>
    <property type="match status" value="1"/>
</dbReference>
<feature type="compositionally biased region" description="Basic and acidic residues" evidence="1">
    <location>
        <begin position="438"/>
        <end position="451"/>
    </location>
</feature>
<proteinExistence type="predicted"/>
<dbReference type="Pfam" id="PF05731">
    <property type="entry name" value="TROVE"/>
    <property type="match status" value="1"/>
</dbReference>
<organism evidence="4 5">
    <name type="scientific">Scophthalmus maximus</name>
    <name type="common">Turbot</name>
    <name type="synonym">Psetta maxima</name>
    <dbReference type="NCBI Taxonomy" id="52904"/>
    <lineage>
        <taxon>Eukaryota</taxon>
        <taxon>Metazoa</taxon>
        <taxon>Chordata</taxon>
        <taxon>Craniata</taxon>
        <taxon>Vertebrata</taxon>
        <taxon>Euteleostomi</taxon>
        <taxon>Actinopterygii</taxon>
        <taxon>Neopterygii</taxon>
        <taxon>Teleostei</taxon>
        <taxon>Neoteleostei</taxon>
        <taxon>Acanthomorphata</taxon>
        <taxon>Carangaria</taxon>
        <taxon>Pleuronectiformes</taxon>
        <taxon>Pleuronectoidei</taxon>
        <taxon>Scophthalmidae</taxon>
        <taxon>Scophthalmus</taxon>
    </lineage>
</organism>